<reference evidence="2 3" key="1">
    <citation type="journal article" date="2014" name="Genome Announc.">
        <title>Complete Genome Sequence of Amino Acid-Utilizing Eubacterium acidaminophilum al-2 (DSM 3953).</title>
        <authorList>
            <person name="Poehlein A."/>
            <person name="Andreesen J.R."/>
            <person name="Daniel R."/>
        </authorList>
    </citation>
    <scope>NUCLEOTIDE SEQUENCE [LARGE SCALE GENOMIC DNA]</scope>
    <source>
        <strain evidence="2 3">DSM 3953</strain>
    </source>
</reference>
<dbReference type="Gene3D" id="3.40.50.300">
    <property type="entry name" value="P-loop containing nucleotide triphosphate hydrolases"/>
    <property type="match status" value="1"/>
</dbReference>
<dbReference type="eggNOG" id="COG5293">
    <property type="taxonomic scope" value="Bacteria"/>
</dbReference>
<evidence type="ECO:0008006" key="4">
    <source>
        <dbReference type="Google" id="ProtNLM"/>
    </source>
</evidence>
<protein>
    <recommendedName>
        <fullName evidence="4">DUF2326 domain-containing protein</fullName>
    </recommendedName>
</protein>
<gene>
    <name evidence="2" type="ORF">EAL2_c10690</name>
</gene>
<evidence type="ECO:0000313" key="3">
    <source>
        <dbReference type="Proteomes" id="UP000019591"/>
    </source>
</evidence>
<dbReference type="RefSeq" id="WP_025435379.1">
    <property type="nucleotide sequence ID" value="NZ_CP007452.1"/>
</dbReference>
<dbReference type="AlphaFoldDB" id="W8TJG2"/>
<evidence type="ECO:0000256" key="1">
    <source>
        <dbReference type="SAM" id="Coils"/>
    </source>
</evidence>
<accession>W8TJG2</accession>
<dbReference type="OrthoDB" id="5516148at2"/>
<proteinExistence type="predicted"/>
<dbReference type="Proteomes" id="UP000019591">
    <property type="component" value="Chromosome"/>
</dbReference>
<dbReference type="PATRIC" id="fig|1286171.3.peg.1019"/>
<dbReference type="InterPro" id="IPR027417">
    <property type="entry name" value="P-loop_NTPase"/>
</dbReference>
<dbReference type="HOGENOM" id="CLU_952301_0_0_9"/>
<keyword evidence="1" id="KW-0175">Coiled coil</keyword>
<organism evidence="2 3">
    <name type="scientific">Peptoclostridium acidaminophilum DSM 3953</name>
    <dbReference type="NCBI Taxonomy" id="1286171"/>
    <lineage>
        <taxon>Bacteria</taxon>
        <taxon>Bacillati</taxon>
        <taxon>Bacillota</taxon>
        <taxon>Clostridia</taxon>
        <taxon>Peptostreptococcales</taxon>
        <taxon>Peptoclostridiaceae</taxon>
        <taxon>Peptoclostridium</taxon>
    </lineage>
</organism>
<feature type="coiled-coil region" evidence="1">
    <location>
        <begin position="199"/>
        <end position="226"/>
    </location>
</feature>
<keyword evidence="3" id="KW-1185">Reference proteome</keyword>
<evidence type="ECO:0000313" key="2">
    <source>
        <dbReference type="EMBL" id="AHM56367.1"/>
    </source>
</evidence>
<name>W8TJG2_PEPAC</name>
<dbReference type="KEGG" id="eac:EAL2_c10690"/>
<sequence length="292" mass="34775">MKIMQIYCNKENFKTVKFEEKLNLIVGRIKHEENFEKDSHNLGKTSLIEIIDFLLLKEIDKSHFLMNGKFNDYVFYIEILLNSGTCATIRRSVDKNTKISIKLHKDKYQNYVNDTLWDYDSLALTSKHDEENPKKILNKLLGFNVLTQYDYRQTINYFLRTQYDYADVFKLSKFRGKDIGWKPLLYELLGFKKENVITKYELEENKKAQEKKIREIEQEFSINTEEIDKINGLIQIKEDEKIETIKTIDMFDFYLKERGLNKQLIEEYEQKISELNTSVNASIRVSHLVPLC</sequence>
<dbReference type="STRING" id="1286171.EAL2_c10690"/>
<dbReference type="EMBL" id="CP007452">
    <property type="protein sequence ID" value="AHM56367.1"/>
    <property type="molecule type" value="Genomic_DNA"/>
</dbReference>